<feature type="region of interest" description="Disordered" evidence="1">
    <location>
        <begin position="258"/>
        <end position="284"/>
    </location>
</feature>
<reference evidence="2 3" key="1">
    <citation type="submission" date="2019-07" db="EMBL/GenBank/DDBJ databases">
        <title>Annotation for the trematode Paragonimus westermani.</title>
        <authorList>
            <person name="Choi Y.-J."/>
        </authorList>
    </citation>
    <scope>NUCLEOTIDE SEQUENCE [LARGE SCALE GENOMIC DNA]</scope>
    <source>
        <strain evidence="2">180907_Pwestermani</strain>
    </source>
</reference>
<proteinExistence type="predicted"/>
<evidence type="ECO:0000313" key="2">
    <source>
        <dbReference type="EMBL" id="KAF8565433.1"/>
    </source>
</evidence>
<dbReference type="AlphaFoldDB" id="A0A8T0DC74"/>
<dbReference type="EMBL" id="JTDF01006757">
    <property type="protein sequence ID" value="KAF8565433.1"/>
    <property type="molecule type" value="Genomic_DNA"/>
</dbReference>
<dbReference type="Proteomes" id="UP000699462">
    <property type="component" value="Unassembled WGS sequence"/>
</dbReference>
<name>A0A8T0DC74_9TREM</name>
<organism evidence="2 3">
    <name type="scientific">Paragonimus westermani</name>
    <dbReference type="NCBI Taxonomy" id="34504"/>
    <lineage>
        <taxon>Eukaryota</taxon>
        <taxon>Metazoa</taxon>
        <taxon>Spiralia</taxon>
        <taxon>Lophotrochozoa</taxon>
        <taxon>Platyhelminthes</taxon>
        <taxon>Trematoda</taxon>
        <taxon>Digenea</taxon>
        <taxon>Plagiorchiida</taxon>
        <taxon>Troglotremata</taxon>
        <taxon>Troglotrematidae</taxon>
        <taxon>Paragonimus</taxon>
    </lineage>
</organism>
<evidence type="ECO:0000313" key="3">
    <source>
        <dbReference type="Proteomes" id="UP000699462"/>
    </source>
</evidence>
<keyword evidence="3" id="KW-1185">Reference proteome</keyword>
<accession>A0A8T0DC74</accession>
<sequence>MHNYKHSLAFSLADLCLNHVASVGANCIALQTSYSPSTRVFKMQPQLWCPAIYIQRKMRAVAVIISFLVLFDNPLGEFCLMSHIVGRQQTQVHYSILATDDFLRKYDPSCVTYEILLANQVARSPAFENRYYLTHIKLENRSRTQPAGPSKLNVHFIVLTDVSSVRKQFVSFLHLDPNNGSYIKTERRRIYREPQHQTFTRMEAQITFNNSMLAANGINYTCPPFKVLVTESLNSRFFHSNTSYLWIPVNILEVTPDGRSTDAPTSSPASEQTSTSSDSFTTVRTTTRGGVGELMTLVFNNISLPPQSLCFQGELTLLYELTNFFN</sequence>
<evidence type="ECO:0000256" key="1">
    <source>
        <dbReference type="SAM" id="MobiDB-lite"/>
    </source>
</evidence>
<comment type="caution">
    <text evidence="2">The sequence shown here is derived from an EMBL/GenBank/DDBJ whole genome shotgun (WGS) entry which is preliminary data.</text>
</comment>
<dbReference type="OrthoDB" id="6277950at2759"/>
<feature type="compositionally biased region" description="Low complexity" evidence="1">
    <location>
        <begin position="265"/>
        <end position="284"/>
    </location>
</feature>
<gene>
    <name evidence="2" type="ORF">P879_10888</name>
</gene>
<protein>
    <submittedName>
        <fullName evidence="2">Uncharacterized protein</fullName>
    </submittedName>
</protein>